<dbReference type="CDD" id="cd02440">
    <property type="entry name" value="AdoMet_MTases"/>
    <property type="match status" value="1"/>
</dbReference>
<keyword evidence="8" id="KW-1185">Reference proteome</keyword>
<keyword evidence="3 4" id="KW-0620">Polyamine biosynthesis</keyword>
<comment type="caution">
    <text evidence="7">The sequence shown here is derived from an EMBL/GenBank/DDBJ whole genome shotgun (WGS) entry which is preliminary data.</text>
</comment>
<dbReference type="Pfam" id="PF02675">
    <property type="entry name" value="AdoMet_dc"/>
    <property type="match status" value="1"/>
</dbReference>
<feature type="region of interest" description="Disordered" evidence="5">
    <location>
        <begin position="1"/>
        <end position="25"/>
    </location>
</feature>
<reference evidence="7" key="1">
    <citation type="journal article" date="2021" name="Sci. Rep.">
        <title>Diploid genomic architecture of Nitzschia inconspicua, an elite biomass production diatom.</title>
        <authorList>
            <person name="Oliver A."/>
            <person name="Podell S."/>
            <person name="Pinowska A."/>
            <person name="Traller J.C."/>
            <person name="Smith S.R."/>
            <person name="McClure R."/>
            <person name="Beliaev A."/>
            <person name="Bohutskyi P."/>
            <person name="Hill E.A."/>
            <person name="Rabines A."/>
            <person name="Zheng H."/>
            <person name="Allen L.Z."/>
            <person name="Kuo A."/>
            <person name="Grigoriev I.V."/>
            <person name="Allen A.E."/>
            <person name="Hazlebeck D."/>
            <person name="Allen E.E."/>
        </authorList>
    </citation>
    <scope>NUCLEOTIDE SEQUENCE</scope>
    <source>
        <strain evidence="7">Hildebrandi</strain>
    </source>
</reference>
<dbReference type="AlphaFoldDB" id="A0A9K3KVX9"/>
<reference evidence="7" key="2">
    <citation type="submission" date="2021-04" db="EMBL/GenBank/DDBJ databases">
        <authorList>
            <person name="Podell S."/>
        </authorList>
    </citation>
    <scope>NUCLEOTIDE SEQUENCE</scope>
    <source>
        <strain evidence="7">Hildebrandi</strain>
    </source>
</reference>
<evidence type="ECO:0000313" key="8">
    <source>
        <dbReference type="Proteomes" id="UP000693970"/>
    </source>
</evidence>
<keyword evidence="2 4" id="KW-0808">Transferase</keyword>
<evidence type="ECO:0000256" key="2">
    <source>
        <dbReference type="ARBA" id="ARBA00022679"/>
    </source>
</evidence>
<protein>
    <submittedName>
        <fullName evidence="7">Spermidine synthase</fullName>
    </submittedName>
</protein>
<dbReference type="PROSITE" id="PS51006">
    <property type="entry name" value="PABS_2"/>
    <property type="match status" value="1"/>
</dbReference>
<dbReference type="OrthoDB" id="38125at2759"/>
<dbReference type="Proteomes" id="UP000693970">
    <property type="component" value="Unassembled WGS sequence"/>
</dbReference>
<feature type="active site" description="Proton acceptor" evidence="4">
    <location>
        <position position="453"/>
    </location>
</feature>
<dbReference type="PANTHER" id="PTHR43317">
    <property type="entry name" value="THERMOSPERMINE SYNTHASE ACAULIS5"/>
    <property type="match status" value="1"/>
</dbReference>
<evidence type="ECO:0000256" key="3">
    <source>
        <dbReference type="ARBA" id="ARBA00023115"/>
    </source>
</evidence>
<dbReference type="GO" id="GO:0008295">
    <property type="term" value="P:spermidine biosynthetic process"/>
    <property type="evidence" value="ECO:0007669"/>
    <property type="project" value="InterPro"/>
</dbReference>
<accession>A0A9K3KVX9</accession>
<dbReference type="InterPro" id="IPR030374">
    <property type="entry name" value="PABS"/>
</dbReference>
<dbReference type="InterPro" id="IPR003826">
    <property type="entry name" value="AdoMetDC_fam_prok"/>
</dbReference>
<dbReference type="EMBL" id="JAGRRH010000018">
    <property type="protein sequence ID" value="KAG7350364.1"/>
    <property type="molecule type" value="Genomic_DNA"/>
</dbReference>
<gene>
    <name evidence="7" type="ORF">IV203_009724</name>
</gene>
<dbReference type="Pfam" id="PF01564">
    <property type="entry name" value="Spermine_synth"/>
    <property type="match status" value="1"/>
</dbReference>
<evidence type="ECO:0000256" key="1">
    <source>
        <dbReference type="ARBA" id="ARBA00001928"/>
    </source>
</evidence>
<feature type="domain" description="PABS" evidence="6">
    <location>
        <begin position="266"/>
        <end position="545"/>
    </location>
</feature>
<dbReference type="InterPro" id="IPR030373">
    <property type="entry name" value="PABS_CS"/>
</dbReference>
<evidence type="ECO:0000256" key="4">
    <source>
        <dbReference type="PROSITE-ProRule" id="PRU00354"/>
    </source>
</evidence>
<feature type="compositionally biased region" description="Polar residues" evidence="5">
    <location>
        <begin position="1"/>
        <end position="20"/>
    </location>
</feature>
<organism evidence="7 8">
    <name type="scientific">Nitzschia inconspicua</name>
    <dbReference type="NCBI Taxonomy" id="303405"/>
    <lineage>
        <taxon>Eukaryota</taxon>
        <taxon>Sar</taxon>
        <taxon>Stramenopiles</taxon>
        <taxon>Ochrophyta</taxon>
        <taxon>Bacillariophyta</taxon>
        <taxon>Bacillariophyceae</taxon>
        <taxon>Bacillariophycidae</taxon>
        <taxon>Bacillariales</taxon>
        <taxon>Bacillariaceae</taxon>
        <taxon>Nitzschia</taxon>
    </lineage>
</organism>
<evidence type="ECO:0000313" key="7">
    <source>
        <dbReference type="EMBL" id="KAG7350364.1"/>
    </source>
</evidence>
<dbReference type="PROSITE" id="PS01330">
    <property type="entry name" value="PABS_1"/>
    <property type="match status" value="1"/>
</dbReference>
<proteinExistence type="inferred from homology"/>
<evidence type="ECO:0000259" key="6">
    <source>
        <dbReference type="PROSITE" id="PS51006"/>
    </source>
</evidence>
<dbReference type="GO" id="GO:0004014">
    <property type="term" value="F:adenosylmethionine decarboxylase activity"/>
    <property type="evidence" value="ECO:0007669"/>
    <property type="project" value="InterPro"/>
</dbReference>
<evidence type="ECO:0000256" key="5">
    <source>
        <dbReference type="SAM" id="MobiDB-lite"/>
    </source>
</evidence>
<name>A0A9K3KVX9_9STRA</name>
<dbReference type="HAMAP" id="MF_00198">
    <property type="entry name" value="Spermidine_synth"/>
    <property type="match status" value="1"/>
</dbReference>
<sequence>MALSSRSSPRKTQNSPTTLDGSMKAKLKPGLQPYRANVTIHFMVVVLVSSSWISYLIGTSAKTHLSNANALSMAALLVYPHGESPPLQSHMTEIHNTTSDVNSCQAASMYEGGWIRNDNQFYQEDNDEEDDEDDEEVSLSPTGKHLILDFHGIDGSFLQSEDKMKHAMVDVVELFGSFDLQYTYSQKTPMGNVVVGGVAEDQHHVWLHSFPRNSAILLDLFTADESENVRATVTKIETYFLDYIQRSNPAASSSMLWAVKSRGFHDMLDEADAHALGDLQWFPIGTMIDYKKEVASVQTPFQHISIWDVTDSGNDQNIVDRIVYLDGLLQSRRTGDAPYHESLVHPAMFAHANPKRVAIIGGGEGATLREVLKHNTVEEVVMIDIDEMMVNTSRTFLPEWSDCSNIQGSTPNCFDNPRTSLYCEDAFRWFKSRFGPEATVESSPDLFDVIIMDALDPQGVQEIVEALYTDAVFYRSLHDGLSADGILIAQVGEATELDDPYDSFVDRNLWSFFNGLKRLGFRKITEYEEGDCGFYAPWGFVMASKHPGPLTESLFTNEALVSLKIRQRMIPTVDGSSPLRYFDGATMNKYKYPSKAMVVHHCRNPVKLETCLVGQGFEEDTINRLLTETISGITDADNKSTCSQPGLSSWHLGLESLVSSIGVDSSTGTVVSTVENLCGVGICRNTALRSMSDAYGIKGATGVFIPAHPALSCISGLKKSDGFIDSETADLVRHRQANSIMSTVYSFS</sequence>
<dbReference type="InterPro" id="IPR001045">
    <property type="entry name" value="Spermi_synthase"/>
</dbReference>
<dbReference type="PANTHER" id="PTHR43317:SF1">
    <property type="entry name" value="THERMOSPERMINE SYNTHASE ACAULIS5"/>
    <property type="match status" value="1"/>
</dbReference>
<dbReference type="GO" id="GO:0016740">
    <property type="term" value="F:transferase activity"/>
    <property type="evidence" value="ECO:0007669"/>
    <property type="project" value="UniProtKB-UniRule"/>
</dbReference>
<comment type="cofactor">
    <cofactor evidence="1">
        <name>pyruvate</name>
        <dbReference type="ChEBI" id="CHEBI:15361"/>
    </cofactor>
</comment>